<dbReference type="EMBL" id="JAAZON010000227">
    <property type="protein sequence ID" value="NMC62566.1"/>
    <property type="molecule type" value="Genomic_DNA"/>
</dbReference>
<dbReference type="GO" id="GO:0004605">
    <property type="term" value="F:phosphatidate cytidylyltransferase activity"/>
    <property type="evidence" value="ECO:0007669"/>
    <property type="project" value="UniProtKB-EC"/>
</dbReference>
<feature type="transmembrane region" description="Helical" evidence="19">
    <location>
        <begin position="7"/>
        <end position="26"/>
    </location>
</feature>
<dbReference type="GO" id="GO:0005886">
    <property type="term" value="C:plasma membrane"/>
    <property type="evidence" value="ECO:0007669"/>
    <property type="project" value="UniProtKB-SubCell"/>
</dbReference>
<comment type="pathway">
    <text evidence="3 18">Phospholipid metabolism; CDP-diacylglycerol biosynthesis; CDP-diacylglycerol from sn-glycerol 3-phosphate: step 3/3.</text>
</comment>
<keyword evidence="11 18" id="KW-0812">Transmembrane</keyword>
<proteinExistence type="inferred from homology"/>
<evidence type="ECO:0000256" key="16">
    <source>
        <dbReference type="ARBA" id="ARBA00023209"/>
    </source>
</evidence>
<dbReference type="GO" id="GO:0016024">
    <property type="term" value="P:CDP-diacylglycerol biosynthetic process"/>
    <property type="evidence" value="ECO:0007669"/>
    <property type="project" value="UniProtKB-UniPathway"/>
</dbReference>
<feature type="transmembrane region" description="Helical" evidence="19">
    <location>
        <begin position="118"/>
        <end position="135"/>
    </location>
</feature>
<evidence type="ECO:0000256" key="12">
    <source>
        <dbReference type="ARBA" id="ARBA00022695"/>
    </source>
</evidence>
<accession>A0A7X9FR09</accession>
<evidence type="ECO:0000256" key="14">
    <source>
        <dbReference type="ARBA" id="ARBA00023098"/>
    </source>
</evidence>
<evidence type="ECO:0000256" key="11">
    <source>
        <dbReference type="ARBA" id="ARBA00022692"/>
    </source>
</evidence>
<keyword evidence="12 18" id="KW-0548">Nucleotidyltransferase</keyword>
<dbReference type="PANTHER" id="PTHR46382:SF1">
    <property type="entry name" value="PHOSPHATIDATE CYTIDYLYLTRANSFERASE"/>
    <property type="match status" value="1"/>
</dbReference>
<evidence type="ECO:0000256" key="18">
    <source>
        <dbReference type="RuleBase" id="RU003938"/>
    </source>
</evidence>
<evidence type="ECO:0000256" key="9">
    <source>
        <dbReference type="ARBA" id="ARBA00022516"/>
    </source>
</evidence>
<protein>
    <recommendedName>
        <fullName evidence="7 18">Phosphatidate cytidylyltransferase</fullName>
        <ecNumber evidence="6 18">2.7.7.41</ecNumber>
    </recommendedName>
</protein>
<evidence type="ECO:0000313" key="21">
    <source>
        <dbReference type="Proteomes" id="UP000524246"/>
    </source>
</evidence>
<dbReference type="PANTHER" id="PTHR46382">
    <property type="entry name" value="PHOSPHATIDATE CYTIDYLYLTRANSFERASE"/>
    <property type="match status" value="1"/>
</dbReference>
<comment type="pathway">
    <text evidence="4">Lipid metabolism.</text>
</comment>
<keyword evidence="16" id="KW-0594">Phospholipid biosynthesis</keyword>
<evidence type="ECO:0000256" key="10">
    <source>
        <dbReference type="ARBA" id="ARBA00022679"/>
    </source>
</evidence>
<evidence type="ECO:0000256" key="3">
    <source>
        <dbReference type="ARBA" id="ARBA00005119"/>
    </source>
</evidence>
<evidence type="ECO:0000256" key="7">
    <source>
        <dbReference type="ARBA" id="ARBA00019373"/>
    </source>
</evidence>
<name>A0A7X9FR09_9DELT</name>
<reference evidence="20 21" key="1">
    <citation type="journal article" date="2020" name="Biotechnol. Biofuels">
        <title>New insights from the biogas microbiome by comprehensive genome-resolved metagenomics of nearly 1600 species originating from multiple anaerobic digesters.</title>
        <authorList>
            <person name="Campanaro S."/>
            <person name="Treu L."/>
            <person name="Rodriguez-R L.M."/>
            <person name="Kovalovszki A."/>
            <person name="Ziels R.M."/>
            <person name="Maus I."/>
            <person name="Zhu X."/>
            <person name="Kougias P.G."/>
            <person name="Basile A."/>
            <person name="Luo G."/>
            <person name="Schluter A."/>
            <person name="Konstantinidis K.T."/>
            <person name="Angelidaki I."/>
        </authorList>
    </citation>
    <scope>NUCLEOTIDE SEQUENCE [LARGE SCALE GENOMIC DNA]</scope>
    <source>
        <strain evidence="20">AS27yjCOA_65</strain>
    </source>
</reference>
<dbReference type="Pfam" id="PF01148">
    <property type="entry name" value="CTP_transf_1"/>
    <property type="match status" value="1"/>
</dbReference>
<dbReference type="AlphaFoldDB" id="A0A7X9FR09"/>
<keyword evidence="17" id="KW-1208">Phospholipid metabolism</keyword>
<keyword evidence="9" id="KW-0444">Lipid biosynthesis</keyword>
<keyword evidence="8" id="KW-1003">Cell membrane</keyword>
<keyword evidence="10 18" id="KW-0808">Transferase</keyword>
<evidence type="ECO:0000256" key="5">
    <source>
        <dbReference type="ARBA" id="ARBA00010185"/>
    </source>
</evidence>
<comment type="similarity">
    <text evidence="5 18">Belongs to the CDS family.</text>
</comment>
<evidence type="ECO:0000313" key="20">
    <source>
        <dbReference type="EMBL" id="NMC62566.1"/>
    </source>
</evidence>
<keyword evidence="13 19" id="KW-1133">Transmembrane helix</keyword>
<dbReference type="Proteomes" id="UP000524246">
    <property type="component" value="Unassembled WGS sequence"/>
</dbReference>
<evidence type="ECO:0000256" key="6">
    <source>
        <dbReference type="ARBA" id="ARBA00012487"/>
    </source>
</evidence>
<keyword evidence="15 19" id="KW-0472">Membrane</keyword>
<evidence type="ECO:0000256" key="17">
    <source>
        <dbReference type="ARBA" id="ARBA00023264"/>
    </source>
</evidence>
<feature type="transmembrane region" description="Helical" evidence="19">
    <location>
        <begin position="46"/>
        <end position="65"/>
    </location>
</feature>
<comment type="subcellular location">
    <subcellularLocation>
        <location evidence="2">Cell membrane</location>
        <topology evidence="2">Multi-pass membrane protein</topology>
    </subcellularLocation>
</comment>
<keyword evidence="14" id="KW-0443">Lipid metabolism</keyword>
<organism evidence="20 21">
    <name type="scientific">SAR324 cluster bacterium</name>
    <dbReference type="NCBI Taxonomy" id="2024889"/>
    <lineage>
        <taxon>Bacteria</taxon>
        <taxon>Deltaproteobacteria</taxon>
        <taxon>SAR324 cluster</taxon>
    </lineage>
</organism>
<dbReference type="UniPathway" id="UPA00557">
    <property type="reaction ID" value="UER00614"/>
</dbReference>
<feature type="transmembrane region" description="Helical" evidence="19">
    <location>
        <begin position="72"/>
        <end position="88"/>
    </location>
</feature>
<comment type="catalytic activity">
    <reaction evidence="1 18">
        <text>a 1,2-diacyl-sn-glycero-3-phosphate + CTP + H(+) = a CDP-1,2-diacyl-sn-glycerol + diphosphate</text>
        <dbReference type="Rhea" id="RHEA:16229"/>
        <dbReference type="ChEBI" id="CHEBI:15378"/>
        <dbReference type="ChEBI" id="CHEBI:33019"/>
        <dbReference type="ChEBI" id="CHEBI:37563"/>
        <dbReference type="ChEBI" id="CHEBI:58332"/>
        <dbReference type="ChEBI" id="CHEBI:58608"/>
        <dbReference type="EC" id="2.7.7.41"/>
    </reaction>
</comment>
<evidence type="ECO:0000256" key="1">
    <source>
        <dbReference type="ARBA" id="ARBA00001698"/>
    </source>
</evidence>
<gene>
    <name evidence="20" type="ORF">GYA55_05290</name>
</gene>
<evidence type="ECO:0000256" key="4">
    <source>
        <dbReference type="ARBA" id="ARBA00005189"/>
    </source>
</evidence>
<comment type="caution">
    <text evidence="20">The sequence shown here is derived from an EMBL/GenBank/DDBJ whole genome shotgun (WGS) entry which is preliminary data.</text>
</comment>
<evidence type="ECO:0000256" key="15">
    <source>
        <dbReference type="ARBA" id="ARBA00023136"/>
    </source>
</evidence>
<dbReference type="InterPro" id="IPR000374">
    <property type="entry name" value="PC_trans"/>
</dbReference>
<evidence type="ECO:0000256" key="2">
    <source>
        <dbReference type="ARBA" id="ARBA00004651"/>
    </source>
</evidence>
<evidence type="ECO:0000256" key="8">
    <source>
        <dbReference type="ARBA" id="ARBA00022475"/>
    </source>
</evidence>
<feature type="non-terminal residue" evidence="20">
    <location>
        <position position="1"/>
    </location>
</feature>
<dbReference type="EC" id="2.7.7.41" evidence="6 18"/>
<evidence type="ECO:0000256" key="13">
    <source>
        <dbReference type="ARBA" id="ARBA00022989"/>
    </source>
</evidence>
<sequence>MPSRERLLGWLVLISISNDTGAYLLGSWRGRIPLAPSLSPSKTLEGAVGGLLCAVVIGVLCGGILPMNLHPILLAFIALLIGFAGQVGDLLESYFKRIHGIKDFGSALGSHGGIFDRVDSHFASAIVFLILINCFK</sequence>
<dbReference type="PROSITE" id="PS01315">
    <property type="entry name" value="CDS"/>
    <property type="match status" value="1"/>
</dbReference>
<evidence type="ECO:0000256" key="19">
    <source>
        <dbReference type="SAM" id="Phobius"/>
    </source>
</evidence>